<gene>
    <name evidence="1" type="primary">clsB</name>
    <name evidence="3" type="ordered locus">Veis_1328</name>
</gene>
<keyword evidence="1" id="KW-0594">Phospholipid biosynthesis</keyword>
<dbReference type="NCBIfam" id="NF008427">
    <property type="entry name" value="PRK11263.1"/>
    <property type="match status" value="1"/>
</dbReference>
<sequence>MAQASGFAADHRVRLLQGTGELFPALIEAMDAALSDIQFETYIFDFTDSGASVAQALMRAAARGVRTRLVVDGVGTGPLPRVWAERLHAAGVQCCVYSPLGPLGLLLPRCWRRLHRKLCVVDGRLLFCGGINVLDDFHDPKHGRLEAPRLDFAVRASGSLVALASDAMEQLWWRLQAVRDARQRRLPEALQALQALRTASVTSAARRAAHGDAGQFMRAALVLRDNLRHRSQIERAYRRAIGAARREIIIANAYFMPGGKLRRALVLAALRGVRVRLLLQGRYEHFMQYHAARPVYGALLAAGVEIYEYAPSFLHAKVAVIDAQGRRPWATVGSSNLDPLSLLLAREANVVVQDAAFACDLRQRLLRAIQQAGRRMDPARYAGRPLRQRLLERIAYALMRLALWVTGQRY</sequence>
<dbReference type="CDD" id="cd09110">
    <property type="entry name" value="PLDc_CLS_1"/>
    <property type="match status" value="1"/>
</dbReference>
<feature type="domain" description="PLD phosphodiesterase" evidence="2">
    <location>
        <begin position="110"/>
        <end position="137"/>
    </location>
</feature>
<dbReference type="Gene3D" id="3.30.870.10">
    <property type="entry name" value="Endonuclease Chain A"/>
    <property type="match status" value="2"/>
</dbReference>
<dbReference type="EC" id="2.7.8.-" evidence="1"/>
<evidence type="ECO:0000256" key="1">
    <source>
        <dbReference type="HAMAP-Rule" id="MF_01917"/>
    </source>
</evidence>
<dbReference type="OrthoDB" id="9762009at2"/>
<dbReference type="EMBL" id="CP000542">
    <property type="protein sequence ID" value="ABM57095.1"/>
    <property type="molecule type" value="Genomic_DNA"/>
</dbReference>
<evidence type="ECO:0000313" key="4">
    <source>
        <dbReference type="Proteomes" id="UP000000374"/>
    </source>
</evidence>
<dbReference type="PANTHER" id="PTHR21248">
    <property type="entry name" value="CARDIOLIPIN SYNTHASE"/>
    <property type="match status" value="1"/>
</dbReference>
<feature type="active site" evidence="1">
    <location>
        <position position="117"/>
    </location>
</feature>
<protein>
    <recommendedName>
        <fullName evidence="1">Cardiolipin synthase B</fullName>
        <shortName evidence="1">CL synthase</shortName>
        <ecNumber evidence="1">2.7.8.-</ecNumber>
    </recommendedName>
</protein>
<dbReference type="InterPro" id="IPR001736">
    <property type="entry name" value="PLipase_D/transphosphatidylase"/>
</dbReference>
<dbReference type="Pfam" id="PF13091">
    <property type="entry name" value="PLDc_2"/>
    <property type="match status" value="2"/>
</dbReference>
<evidence type="ECO:0000259" key="2">
    <source>
        <dbReference type="PROSITE" id="PS50035"/>
    </source>
</evidence>
<dbReference type="Proteomes" id="UP000000374">
    <property type="component" value="Chromosome"/>
</dbReference>
<keyword evidence="1" id="KW-1003">Cell membrane</keyword>
<proteinExistence type="inferred from homology"/>
<dbReference type="InterPro" id="IPR025202">
    <property type="entry name" value="PLD-like_dom"/>
</dbReference>
<feature type="active site" evidence="1">
    <location>
        <position position="315"/>
    </location>
</feature>
<comment type="similarity">
    <text evidence="1">Belongs to the phospholipase D family. Cardiolipin synthase subfamily. ClsB sub-subfamily.</text>
</comment>
<dbReference type="HOGENOM" id="CLU_038053_0_0_4"/>
<feature type="active site" evidence="1">
    <location>
        <position position="115"/>
    </location>
</feature>
<dbReference type="AlphaFoldDB" id="A1WHI8"/>
<dbReference type="InterPro" id="IPR030872">
    <property type="entry name" value="Cardiolipin_synth_ClsB"/>
</dbReference>
<dbReference type="GeneID" id="76459971"/>
<feature type="active site" evidence="1">
    <location>
        <position position="317"/>
    </location>
</feature>
<keyword evidence="4" id="KW-1185">Reference proteome</keyword>
<comment type="catalytic activity">
    <reaction evidence="1">
        <text>2 a 1,2-diacyl-sn-glycero-3-phospho-(1'-sn-glycerol) = a cardiolipin + glycerol</text>
        <dbReference type="Rhea" id="RHEA:31451"/>
        <dbReference type="ChEBI" id="CHEBI:17754"/>
        <dbReference type="ChEBI" id="CHEBI:62237"/>
        <dbReference type="ChEBI" id="CHEBI:64716"/>
    </reaction>
</comment>
<keyword evidence="1" id="KW-1208">Phospholipid metabolism</keyword>
<dbReference type="PROSITE" id="PS50035">
    <property type="entry name" value="PLD"/>
    <property type="match status" value="2"/>
</dbReference>
<dbReference type="PANTHER" id="PTHR21248:SF22">
    <property type="entry name" value="PHOSPHOLIPASE D"/>
    <property type="match status" value="1"/>
</dbReference>
<keyword evidence="1" id="KW-0808">Transferase</keyword>
<dbReference type="SUPFAM" id="SSF56024">
    <property type="entry name" value="Phospholipase D/nuclease"/>
    <property type="match status" value="2"/>
</dbReference>
<reference evidence="4" key="1">
    <citation type="submission" date="2006-12" db="EMBL/GenBank/DDBJ databases">
        <title>Complete sequence of chromosome 1 of Verminephrobacter eiseniae EF01-2.</title>
        <authorList>
            <person name="Copeland A."/>
            <person name="Lucas S."/>
            <person name="Lapidus A."/>
            <person name="Barry K."/>
            <person name="Detter J.C."/>
            <person name="Glavina del Rio T."/>
            <person name="Dalin E."/>
            <person name="Tice H."/>
            <person name="Pitluck S."/>
            <person name="Chertkov O."/>
            <person name="Brettin T."/>
            <person name="Bruce D."/>
            <person name="Han C."/>
            <person name="Tapia R."/>
            <person name="Gilna P."/>
            <person name="Schmutz J."/>
            <person name="Larimer F."/>
            <person name="Land M."/>
            <person name="Hauser L."/>
            <person name="Kyrpides N."/>
            <person name="Kim E."/>
            <person name="Stahl D."/>
            <person name="Richardson P."/>
        </authorList>
    </citation>
    <scope>NUCLEOTIDE SEQUENCE [LARGE SCALE GENOMIC DNA]</scope>
    <source>
        <strain evidence="4">EF01-2</strain>
    </source>
</reference>
<feature type="active site" evidence="1">
    <location>
        <position position="322"/>
    </location>
</feature>
<dbReference type="CDD" id="cd09159">
    <property type="entry name" value="PLDc_ybhO_like_2"/>
    <property type="match status" value="1"/>
</dbReference>
<dbReference type="GO" id="GO:0008808">
    <property type="term" value="F:cardiolipin synthase activity"/>
    <property type="evidence" value="ECO:0007669"/>
    <property type="project" value="InterPro"/>
</dbReference>
<dbReference type="GO" id="GO:0005886">
    <property type="term" value="C:plasma membrane"/>
    <property type="evidence" value="ECO:0007669"/>
    <property type="project" value="UniProtKB-SubCell"/>
</dbReference>
<dbReference type="STRING" id="391735.Veis_1328"/>
<feature type="domain" description="PLD phosphodiesterase" evidence="2">
    <location>
        <begin position="310"/>
        <end position="341"/>
    </location>
</feature>
<comment type="function">
    <text evidence="1">Catalyzes the phosphatidyl group transfer from one phosphatidylglycerol molecule to another to form cardiolipin (CL) (diphosphatidylglycerol) and glycerol.</text>
</comment>
<dbReference type="KEGG" id="vei:Veis_1328"/>
<dbReference type="eggNOG" id="COG1502">
    <property type="taxonomic scope" value="Bacteria"/>
</dbReference>
<name>A1WHI8_VEREI</name>
<dbReference type="RefSeq" id="WP_011809105.1">
    <property type="nucleotide sequence ID" value="NC_008786.1"/>
</dbReference>
<evidence type="ECO:0000313" key="3">
    <source>
        <dbReference type="EMBL" id="ABM57095.1"/>
    </source>
</evidence>
<keyword evidence="1" id="KW-0444">Lipid biosynthesis</keyword>
<keyword evidence="1" id="KW-0472">Membrane</keyword>
<accession>A1WHI8</accession>
<dbReference type="HAMAP" id="MF_01917">
    <property type="entry name" value="Cardiolipin_synth_ClsB"/>
    <property type="match status" value="1"/>
</dbReference>
<organism evidence="3 4">
    <name type="scientific">Verminephrobacter eiseniae (strain EF01-2)</name>
    <dbReference type="NCBI Taxonomy" id="391735"/>
    <lineage>
        <taxon>Bacteria</taxon>
        <taxon>Pseudomonadati</taxon>
        <taxon>Pseudomonadota</taxon>
        <taxon>Betaproteobacteria</taxon>
        <taxon>Burkholderiales</taxon>
        <taxon>Comamonadaceae</taxon>
        <taxon>Verminephrobacter</taxon>
    </lineage>
</organism>
<dbReference type="GO" id="GO:0032049">
    <property type="term" value="P:cardiolipin biosynthetic process"/>
    <property type="evidence" value="ECO:0007669"/>
    <property type="project" value="InterPro"/>
</dbReference>
<feature type="active site" evidence="1">
    <location>
        <position position="122"/>
    </location>
</feature>
<comment type="subcellular location">
    <subcellularLocation>
        <location evidence="1">Cell membrane</location>
        <topology evidence="1">Peripheral membrane protein</topology>
    </subcellularLocation>
</comment>
<keyword evidence="1" id="KW-0443">Lipid metabolism</keyword>